<name>A0A5D4NT79_9BACI</name>
<comment type="caution">
    <text evidence="2">The sequence shown here is derived from an EMBL/GenBank/DDBJ whole genome shotgun (WGS) entry which is preliminary data.</text>
</comment>
<dbReference type="Proteomes" id="UP000322267">
    <property type="component" value="Unassembled WGS sequence"/>
</dbReference>
<dbReference type="InterPro" id="IPR024976">
    <property type="entry name" value="DUF3885"/>
</dbReference>
<dbReference type="EMBL" id="VTEI01000005">
    <property type="protein sequence ID" value="TYS16658.1"/>
    <property type="molecule type" value="Genomic_DNA"/>
</dbReference>
<sequence>MRLTEYLQTTFPGLVLKPGCFHQWKYGLHVELGRDHYPYKENGALNLTYFEKEYQQSLSIFHLLFHEKDEMFLVSNIYGTQKSRIKLKAKIFDRYLKGKEMRYKVELDTLPIWNLDEPASFHISQFSVKCLKKDLAYPLLIKAACNEDFPLKPRFGKGNRPYYPDVYFINVTRNLIFFIYDDRGCEIFAADLQSLHSLKEEFEQKGILQP</sequence>
<evidence type="ECO:0000313" key="2">
    <source>
        <dbReference type="EMBL" id="TYS16658.1"/>
    </source>
</evidence>
<accession>A0A5D4NT79</accession>
<gene>
    <name evidence="2" type="ORF">FZC78_11760</name>
</gene>
<dbReference type="Pfam" id="PF13021">
    <property type="entry name" value="DUF3885"/>
    <property type="match status" value="1"/>
</dbReference>
<feature type="domain" description="DUF3885" evidence="1">
    <location>
        <begin position="3"/>
        <end position="203"/>
    </location>
</feature>
<protein>
    <recommendedName>
        <fullName evidence="1">DUF3885 domain-containing protein</fullName>
    </recommendedName>
</protein>
<organism evidence="2 3">
    <name type="scientific">Rossellomorea vietnamensis</name>
    <dbReference type="NCBI Taxonomy" id="218284"/>
    <lineage>
        <taxon>Bacteria</taxon>
        <taxon>Bacillati</taxon>
        <taxon>Bacillota</taxon>
        <taxon>Bacilli</taxon>
        <taxon>Bacillales</taxon>
        <taxon>Bacillaceae</taxon>
        <taxon>Rossellomorea</taxon>
    </lineage>
</organism>
<reference evidence="2 3" key="1">
    <citation type="submission" date="2019-08" db="EMBL/GenBank/DDBJ databases">
        <title>Bacillus genomes from the desert of Cuatro Cienegas, Coahuila.</title>
        <authorList>
            <person name="Olmedo-Alvarez G."/>
        </authorList>
    </citation>
    <scope>NUCLEOTIDE SEQUENCE [LARGE SCALE GENOMIC DNA]</scope>
    <source>
        <strain evidence="2 3">CH34_1T</strain>
    </source>
</reference>
<dbReference type="AlphaFoldDB" id="A0A5D4NT79"/>
<dbReference type="OrthoDB" id="72213at2"/>
<evidence type="ECO:0000313" key="3">
    <source>
        <dbReference type="Proteomes" id="UP000322267"/>
    </source>
</evidence>
<evidence type="ECO:0000259" key="1">
    <source>
        <dbReference type="Pfam" id="PF13021"/>
    </source>
</evidence>
<proteinExistence type="predicted"/>
<dbReference type="RefSeq" id="WP_148939895.1">
    <property type="nucleotide sequence ID" value="NZ_VTEI01000005.1"/>
</dbReference>